<evidence type="ECO:0000256" key="3">
    <source>
        <dbReference type="ARBA" id="ARBA00022490"/>
    </source>
</evidence>
<keyword evidence="7" id="KW-0243">Dynein</keyword>
<evidence type="ECO:0000256" key="11">
    <source>
        <dbReference type="PROSITE-ProRule" id="PRU00221"/>
    </source>
</evidence>
<keyword evidence="8" id="KW-0505">Motor protein</keyword>
<dbReference type="PANTHER" id="PTHR12442">
    <property type="entry name" value="DYNEIN INTERMEDIATE CHAIN"/>
    <property type="match status" value="1"/>
</dbReference>
<evidence type="ECO:0000256" key="6">
    <source>
        <dbReference type="ARBA" id="ARBA00022737"/>
    </source>
</evidence>
<keyword evidence="4 11" id="KW-0853">WD repeat</keyword>
<reference evidence="14" key="1">
    <citation type="submission" date="2022-11" db="EMBL/GenBank/DDBJ databases">
        <authorList>
            <person name="Morgan W.R."/>
            <person name="Tartar A."/>
        </authorList>
    </citation>
    <scope>NUCLEOTIDE SEQUENCE</scope>
    <source>
        <strain evidence="14">ARSEF 373</strain>
    </source>
</reference>
<evidence type="ECO:0000256" key="13">
    <source>
        <dbReference type="SAM" id="MobiDB-lite"/>
    </source>
</evidence>
<sequence length="705" mass="79294">MAPKKTLNSPLKKKFKDPKQAGQGDGHDQPRTDVPAQGQDPDEIDAYHEPVKKIVIPDNQLKLTEAELKEEFSRVLTANDPNVPNNITKYNYKERTYKVDPPGPGDHLYVHLSTDGSMIHKESEDAKTQAAFDQKRAEEEREAREIAIKQAKEEAEAKGEKIDEASLQFESGKNQFNYSERAAQTYTNPLRQRSVATEPPPVVSFMATVTQWEIYDTFMEAYEQHQREQIQLQKVAQKKEKDESGGETLSAQSTAATTASSSASNAGGSKKGDDMVHSAAMGKTLRIIERMVNQNADDEIFSDFKYWEDASDQFREGEGSLLPLWRFSSDRAKKKQVTAVCWNPRFCDLFAIGFGSYDFLKQGTGVVCCYSLKNSSHPEFTFTTESGVMCLDFHPQHAALLAVGCYDGTVIVYDVRNKANRPIYTSTIKTGKHTDPVWQVCWQEEDLAKELNFYSISSDGRVANWIMSKNELKMEPVMQLKIVSTVKDDPEESSLSGLAGGCCFDFNKFSEHLFIVGTEEGKLHKCSKAYSGQYLENYVGHHMAVYSVRWNPFHERAFLSCSADWTVKLWDHNLPDPIMSFDLGNAVGDVAWAPYSSTVFAAVTSDGKVHVFDLAENKNEPLCEQKVVKRAKLTHVAFNLQDPIVLVGDDRGGVNSLKLSPNLRKIVANDEEGGTQDLRNVKARFKKEYEKIDKLLNMSDNKIER</sequence>
<dbReference type="SMART" id="SM00320">
    <property type="entry name" value="WD40"/>
    <property type="match status" value="4"/>
</dbReference>
<evidence type="ECO:0000256" key="10">
    <source>
        <dbReference type="ARBA" id="ARBA00023273"/>
    </source>
</evidence>
<name>A0AAV2Z126_9STRA</name>
<accession>A0AAV2Z126</accession>
<feature type="region of interest" description="Disordered" evidence="13">
    <location>
        <begin position="1"/>
        <end position="49"/>
    </location>
</feature>
<gene>
    <name evidence="14" type="ORF">N0F65_004062</name>
</gene>
<keyword evidence="3" id="KW-0963">Cytoplasm</keyword>
<dbReference type="PANTHER" id="PTHR12442:SF11">
    <property type="entry name" value="DYNEIN AXONEMAL INTERMEDIATE CHAIN 1"/>
    <property type="match status" value="1"/>
</dbReference>
<feature type="repeat" description="WD" evidence="11">
    <location>
        <begin position="538"/>
        <end position="571"/>
    </location>
</feature>
<evidence type="ECO:0000313" key="14">
    <source>
        <dbReference type="EMBL" id="DAZ99429.1"/>
    </source>
</evidence>
<evidence type="ECO:0000313" key="15">
    <source>
        <dbReference type="Proteomes" id="UP001146120"/>
    </source>
</evidence>
<evidence type="ECO:0000256" key="9">
    <source>
        <dbReference type="ARBA" id="ARBA00023212"/>
    </source>
</evidence>
<keyword evidence="6" id="KW-0677">Repeat</keyword>
<reference evidence="14" key="2">
    <citation type="journal article" date="2023" name="Microbiol Resour">
        <title>Decontamination and Annotation of the Draft Genome Sequence of the Oomycete Lagenidium giganteum ARSEF 373.</title>
        <authorList>
            <person name="Morgan W.R."/>
            <person name="Tartar A."/>
        </authorList>
    </citation>
    <scope>NUCLEOTIDE SEQUENCE</scope>
    <source>
        <strain evidence="14">ARSEF 373</strain>
    </source>
</reference>
<keyword evidence="10" id="KW-0966">Cell projection</keyword>
<keyword evidence="5" id="KW-0493">Microtubule</keyword>
<evidence type="ECO:0000256" key="2">
    <source>
        <dbReference type="ARBA" id="ARBA00011059"/>
    </source>
</evidence>
<dbReference type="Gene3D" id="2.130.10.10">
    <property type="entry name" value="YVTN repeat-like/Quinoprotein amine dehydrogenase"/>
    <property type="match status" value="2"/>
</dbReference>
<dbReference type="GO" id="GO:0005874">
    <property type="term" value="C:microtubule"/>
    <property type="evidence" value="ECO:0007669"/>
    <property type="project" value="UniProtKB-KW"/>
</dbReference>
<dbReference type="Proteomes" id="UP001146120">
    <property type="component" value="Unassembled WGS sequence"/>
</dbReference>
<organism evidence="14 15">
    <name type="scientific">Lagenidium giganteum</name>
    <dbReference type="NCBI Taxonomy" id="4803"/>
    <lineage>
        <taxon>Eukaryota</taxon>
        <taxon>Sar</taxon>
        <taxon>Stramenopiles</taxon>
        <taxon>Oomycota</taxon>
        <taxon>Peronosporomycetes</taxon>
        <taxon>Pythiales</taxon>
        <taxon>Pythiaceae</taxon>
    </lineage>
</organism>
<keyword evidence="9" id="KW-0206">Cytoskeleton</keyword>
<dbReference type="GO" id="GO:0045504">
    <property type="term" value="F:dynein heavy chain binding"/>
    <property type="evidence" value="ECO:0007669"/>
    <property type="project" value="TreeGrafter"/>
</dbReference>
<dbReference type="GO" id="GO:0036158">
    <property type="term" value="P:outer dynein arm assembly"/>
    <property type="evidence" value="ECO:0007669"/>
    <property type="project" value="TreeGrafter"/>
</dbReference>
<dbReference type="InterPro" id="IPR050687">
    <property type="entry name" value="Dynein_IC"/>
</dbReference>
<dbReference type="GO" id="GO:0036157">
    <property type="term" value="C:outer dynein arm"/>
    <property type="evidence" value="ECO:0007669"/>
    <property type="project" value="TreeGrafter"/>
</dbReference>
<feature type="compositionally biased region" description="Low complexity" evidence="13">
    <location>
        <begin position="250"/>
        <end position="266"/>
    </location>
</feature>
<evidence type="ECO:0000256" key="5">
    <source>
        <dbReference type="ARBA" id="ARBA00022701"/>
    </source>
</evidence>
<dbReference type="EMBL" id="DAKRPA010000083">
    <property type="protein sequence ID" value="DAZ99429.1"/>
    <property type="molecule type" value="Genomic_DNA"/>
</dbReference>
<dbReference type="Pfam" id="PF00400">
    <property type="entry name" value="WD40"/>
    <property type="match status" value="2"/>
</dbReference>
<dbReference type="FunFam" id="2.130.10.10:FF:002003">
    <property type="entry name" value="Dynein, axonemal, intermediate chain 1, paralog 2"/>
    <property type="match status" value="1"/>
</dbReference>
<dbReference type="AlphaFoldDB" id="A0AAV2Z126"/>
<feature type="coiled-coil region" evidence="12">
    <location>
        <begin position="134"/>
        <end position="168"/>
    </location>
</feature>
<comment type="caution">
    <text evidence="14">The sequence shown here is derived from an EMBL/GenBank/DDBJ whole genome shotgun (WGS) entry which is preliminary data.</text>
</comment>
<dbReference type="InterPro" id="IPR001680">
    <property type="entry name" value="WD40_rpt"/>
</dbReference>
<comment type="similarity">
    <text evidence="2">Belongs to the dynein intermediate chain family.</text>
</comment>
<dbReference type="PROSITE" id="PS50294">
    <property type="entry name" value="WD_REPEATS_REGION"/>
    <property type="match status" value="1"/>
</dbReference>
<dbReference type="FunFam" id="2.130.10.10:FF:000251">
    <property type="entry name" value="Dynein axonemal intermediate chain 1"/>
    <property type="match status" value="1"/>
</dbReference>
<evidence type="ECO:0008006" key="16">
    <source>
        <dbReference type="Google" id="ProtNLM"/>
    </source>
</evidence>
<dbReference type="InterPro" id="IPR036322">
    <property type="entry name" value="WD40_repeat_dom_sf"/>
</dbReference>
<dbReference type="SUPFAM" id="SSF50978">
    <property type="entry name" value="WD40 repeat-like"/>
    <property type="match status" value="1"/>
</dbReference>
<protein>
    <recommendedName>
        <fullName evidence="16">Dynein intermediate chain</fullName>
    </recommendedName>
</protein>
<feature type="region of interest" description="Disordered" evidence="13">
    <location>
        <begin position="233"/>
        <end position="275"/>
    </location>
</feature>
<dbReference type="InterPro" id="IPR015943">
    <property type="entry name" value="WD40/YVTN_repeat-like_dom_sf"/>
</dbReference>
<proteinExistence type="inferred from homology"/>
<dbReference type="GO" id="GO:0045503">
    <property type="term" value="F:dynein light chain binding"/>
    <property type="evidence" value="ECO:0007669"/>
    <property type="project" value="TreeGrafter"/>
</dbReference>
<keyword evidence="15" id="KW-1185">Reference proteome</keyword>
<dbReference type="PROSITE" id="PS50082">
    <property type="entry name" value="WD_REPEATS_2"/>
    <property type="match status" value="1"/>
</dbReference>
<evidence type="ECO:0000256" key="7">
    <source>
        <dbReference type="ARBA" id="ARBA00023017"/>
    </source>
</evidence>
<evidence type="ECO:0000256" key="12">
    <source>
        <dbReference type="SAM" id="Coils"/>
    </source>
</evidence>
<evidence type="ECO:0000256" key="4">
    <source>
        <dbReference type="ARBA" id="ARBA00022574"/>
    </source>
</evidence>
<evidence type="ECO:0000256" key="8">
    <source>
        <dbReference type="ARBA" id="ARBA00023175"/>
    </source>
</evidence>
<dbReference type="GO" id="GO:0003341">
    <property type="term" value="P:cilium movement"/>
    <property type="evidence" value="ECO:0007669"/>
    <property type="project" value="TreeGrafter"/>
</dbReference>
<evidence type="ECO:0000256" key="1">
    <source>
        <dbReference type="ARBA" id="ARBA00004430"/>
    </source>
</evidence>
<comment type="subcellular location">
    <subcellularLocation>
        <location evidence="1">Cytoplasm</location>
        <location evidence="1">Cytoskeleton</location>
        <location evidence="1">Cilium axoneme</location>
    </subcellularLocation>
</comment>
<keyword evidence="12" id="KW-0175">Coiled coil</keyword>